<protein>
    <submittedName>
        <fullName evidence="1 3">Uncharacterized protein</fullName>
    </submittedName>
</protein>
<dbReference type="Proteomes" id="UP000275846">
    <property type="component" value="Unassembled WGS sequence"/>
</dbReference>
<keyword evidence="2" id="KW-1185">Reference proteome</keyword>
<dbReference type="WBParaSite" id="SSLN_0001168901-mRNA-1">
    <property type="protein sequence ID" value="SSLN_0001168901-mRNA-1"/>
    <property type="gene ID" value="SSLN_0001168901"/>
</dbReference>
<dbReference type="EMBL" id="UYSU01036402">
    <property type="protein sequence ID" value="VDL97643.1"/>
    <property type="molecule type" value="Genomic_DNA"/>
</dbReference>
<evidence type="ECO:0000313" key="1">
    <source>
        <dbReference type="EMBL" id="VDL97643.1"/>
    </source>
</evidence>
<dbReference type="AlphaFoldDB" id="A0A183T460"/>
<evidence type="ECO:0000313" key="2">
    <source>
        <dbReference type="Proteomes" id="UP000275846"/>
    </source>
</evidence>
<name>A0A183T460_SCHSO</name>
<proteinExistence type="predicted"/>
<accession>A0A183T460</accession>
<organism evidence="3">
    <name type="scientific">Schistocephalus solidus</name>
    <name type="common">Tapeworm</name>
    <dbReference type="NCBI Taxonomy" id="70667"/>
    <lineage>
        <taxon>Eukaryota</taxon>
        <taxon>Metazoa</taxon>
        <taxon>Spiralia</taxon>
        <taxon>Lophotrochozoa</taxon>
        <taxon>Platyhelminthes</taxon>
        <taxon>Cestoda</taxon>
        <taxon>Eucestoda</taxon>
        <taxon>Diphyllobothriidea</taxon>
        <taxon>Diphyllobothriidae</taxon>
        <taxon>Schistocephalus</taxon>
    </lineage>
</organism>
<reference evidence="3" key="1">
    <citation type="submission" date="2016-06" db="UniProtKB">
        <authorList>
            <consortium name="WormBaseParasite"/>
        </authorList>
    </citation>
    <scope>IDENTIFICATION</scope>
</reference>
<reference evidence="1 2" key="2">
    <citation type="submission" date="2018-11" db="EMBL/GenBank/DDBJ databases">
        <authorList>
            <consortium name="Pathogen Informatics"/>
        </authorList>
    </citation>
    <scope>NUCLEOTIDE SEQUENCE [LARGE SCALE GENOMIC DNA]</scope>
    <source>
        <strain evidence="1 2">NST_G2</strain>
    </source>
</reference>
<gene>
    <name evidence="1" type="ORF">SSLN_LOCUS11258</name>
</gene>
<evidence type="ECO:0000313" key="3">
    <source>
        <dbReference type="WBParaSite" id="SSLN_0001168901-mRNA-1"/>
    </source>
</evidence>
<sequence length="135" mass="15208">MTVPQRAGIKASRVESIPTEVDEGGGRQLSNYLTPMFQGAKEMETNLTELESCNRMAPVQKKGEPERVRYNAENHPQYCQINLSSEKYTAGKAAPETRDAFVDTVQISKAHLENQQSIICLRISEVKKRLWDQPA</sequence>